<evidence type="ECO:0000313" key="5">
    <source>
        <dbReference type="Proteomes" id="UP000477311"/>
    </source>
</evidence>
<name>A0A6M1REQ0_9BACT</name>
<evidence type="ECO:0000313" key="4">
    <source>
        <dbReference type="EMBL" id="NGO38066.1"/>
    </source>
</evidence>
<dbReference type="SUPFAM" id="SSF56281">
    <property type="entry name" value="Metallo-hydrolase/oxidoreductase"/>
    <property type="match status" value="1"/>
</dbReference>
<dbReference type="InterPro" id="IPR022712">
    <property type="entry name" value="Beta_Casp"/>
</dbReference>
<protein>
    <submittedName>
        <fullName evidence="4">MBL fold metallo-hydrolase</fullName>
    </submittedName>
</protein>
<dbReference type="Pfam" id="PF00753">
    <property type="entry name" value="Lactamase_B"/>
    <property type="match status" value="1"/>
</dbReference>
<dbReference type="Pfam" id="PF10996">
    <property type="entry name" value="Beta-Casp"/>
    <property type="match status" value="1"/>
</dbReference>
<dbReference type="InterPro" id="IPR011108">
    <property type="entry name" value="RMMBL"/>
</dbReference>
<dbReference type="PANTHER" id="PTHR11203">
    <property type="entry name" value="CLEAVAGE AND POLYADENYLATION SPECIFICITY FACTOR FAMILY MEMBER"/>
    <property type="match status" value="1"/>
</dbReference>
<sequence length="463" mass="50867">MRVTVFGAAGEVTGSAYLVETGRARVLVDFGLFQGHGRAEKRNRIPAGLDPRRLDAVLVTHAHLDHVGRLPLLARDGYEGPVYAHPVTVELAGLVLRDAAKVQAHDIARLNRKRMRAGKPLLEPLYGEAEVEAALKLFRPVEYGVWTEVGPGVRARWVNAGHMLGSGSIELVAETAGGPRRVVFSGDVGPPGLALVPDPEEPAPGQVVFLESTYGDRDNKSPAETLAEFRAIIEDAVERRARVLVPAFAIGRTQQILYHLDELFCAGVVKPFPVYLDSPMAIEATEIYARHPDLFDAEARALQQSCELVRTHRHVIPCPTAEDSMRLNEVPGPCLIMAGSGMCTGGRILHHLKHGLWRPETVVMFVGYQVEGSLGRQLVDGARRVRIFGEEIAVRARIHTLNGFSAHAGQTALLRWLEPLTRVRPRVVLTHGEPRGREPLAARILSRFGLEALRPEFGESIEW</sequence>
<evidence type="ECO:0000259" key="3">
    <source>
        <dbReference type="SMART" id="SM01027"/>
    </source>
</evidence>
<dbReference type="RefSeq" id="WP_165105374.1">
    <property type="nucleotide sequence ID" value="NZ_JAAKYA010000007.1"/>
</dbReference>
<dbReference type="Pfam" id="PF07521">
    <property type="entry name" value="RMMBL"/>
    <property type="match status" value="1"/>
</dbReference>
<accession>A0A6M1REQ0</accession>
<proteinExistence type="predicted"/>
<dbReference type="PANTHER" id="PTHR11203:SF37">
    <property type="entry name" value="INTEGRATOR COMPLEX SUBUNIT 11"/>
    <property type="match status" value="1"/>
</dbReference>
<dbReference type="GO" id="GO:0016787">
    <property type="term" value="F:hydrolase activity"/>
    <property type="evidence" value="ECO:0007669"/>
    <property type="project" value="UniProtKB-KW"/>
</dbReference>
<feature type="domain" description="Metallo-beta-lactamase" evidence="2">
    <location>
        <begin position="13"/>
        <end position="248"/>
    </location>
</feature>
<dbReference type="InterPro" id="IPR050698">
    <property type="entry name" value="MBL"/>
</dbReference>
<dbReference type="Gene3D" id="3.60.15.10">
    <property type="entry name" value="Ribonuclease Z/Hydroxyacylglutathione hydrolase-like"/>
    <property type="match status" value="1"/>
</dbReference>
<evidence type="ECO:0000256" key="1">
    <source>
        <dbReference type="ARBA" id="ARBA00022801"/>
    </source>
</evidence>
<dbReference type="GO" id="GO:0004521">
    <property type="term" value="F:RNA endonuclease activity"/>
    <property type="evidence" value="ECO:0007669"/>
    <property type="project" value="TreeGrafter"/>
</dbReference>
<dbReference type="EMBL" id="JAAKYA010000007">
    <property type="protein sequence ID" value="NGO38066.1"/>
    <property type="molecule type" value="Genomic_DNA"/>
</dbReference>
<keyword evidence="1 4" id="KW-0378">Hydrolase</keyword>
<dbReference type="AlphaFoldDB" id="A0A6M1REQ0"/>
<feature type="domain" description="Beta-Casp" evidence="3">
    <location>
        <begin position="253"/>
        <end position="378"/>
    </location>
</feature>
<dbReference type="InterPro" id="IPR001279">
    <property type="entry name" value="Metallo-B-lactamas"/>
</dbReference>
<dbReference type="SMART" id="SM01027">
    <property type="entry name" value="Beta-Casp"/>
    <property type="match status" value="1"/>
</dbReference>
<dbReference type="InterPro" id="IPR036866">
    <property type="entry name" value="RibonucZ/Hydroxyglut_hydro"/>
</dbReference>
<evidence type="ECO:0000259" key="2">
    <source>
        <dbReference type="SMART" id="SM00849"/>
    </source>
</evidence>
<dbReference type="SMART" id="SM00849">
    <property type="entry name" value="Lactamase_B"/>
    <property type="match status" value="1"/>
</dbReference>
<keyword evidence="5" id="KW-1185">Reference proteome</keyword>
<reference evidence="4 5" key="1">
    <citation type="submission" date="2020-02" db="EMBL/GenBank/DDBJ databases">
        <title>Draft genome sequence of Limisphaera ngatamarikiensis NGM72.4T, a thermophilic Verrucomicrobia grouped in subdivision 3.</title>
        <authorList>
            <person name="Carere C.R."/>
            <person name="Steen J."/>
            <person name="Hugenholtz P."/>
            <person name="Stott M.B."/>
        </authorList>
    </citation>
    <scope>NUCLEOTIDE SEQUENCE [LARGE SCALE GENOMIC DNA]</scope>
    <source>
        <strain evidence="4 5">NGM72.4</strain>
    </source>
</reference>
<dbReference type="Proteomes" id="UP000477311">
    <property type="component" value="Unassembled WGS sequence"/>
</dbReference>
<gene>
    <name evidence="4" type="ORF">G4L39_01460</name>
</gene>
<dbReference type="Gene3D" id="3.40.50.10890">
    <property type="match status" value="1"/>
</dbReference>
<comment type="caution">
    <text evidence="4">The sequence shown here is derived from an EMBL/GenBank/DDBJ whole genome shotgun (WGS) entry which is preliminary data.</text>
</comment>
<organism evidence="4 5">
    <name type="scientific">Limisphaera ngatamarikiensis</name>
    <dbReference type="NCBI Taxonomy" id="1324935"/>
    <lineage>
        <taxon>Bacteria</taxon>
        <taxon>Pseudomonadati</taxon>
        <taxon>Verrucomicrobiota</taxon>
        <taxon>Verrucomicrobiia</taxon>
        <taxon>Limisphaerales</taxon>
        <taxon>Limisphaeraceae</taxon>
        <taxon>Limisphaera</taxon>
    </lineage>
</organism>
<dbReference type="CDD" id="cd16295">
    <property type="entry name" value="TTHA0252-CPSF-like_MBL-fold"/>
    <property type="match status" value="1"/>
</dbReference>